<feature type="compositionally biased region" description="Basic and acidic residues" evidence="1">
    <location>
        <begin position="143"/>
        <end position="165"/>
    </location>
</feature>
<sequence length="191" mass="21379">MWRPTPTSSPWSPTTSASSSWARSSSACCCSGRSRSAAPSSGRPEVALEVKVYRDIRAYEAKVLFGCSWRQLAVVACALPVMALFTWLLWGTGANGYLLWPVLVPVVAVGWWRPRGLKPERFMPYVFERFVGKKVLVHESGDAQIEEERRRQRDSQRPDVAELEGRGLPARALGPSRPEPQRQPRGLRRSA</sequence>
<feature type="transmembrane region" description="Helical" evidence="2">
    <location>
        <begin position="72"/>
        <end position="90"/>
    </location>
</feature>
<reference evidence="3 4" key="1">
    <citation type="submission" date="2019-07" db="EMBL/GenBank/DDBJ databases">
        <title>Quadrisphaera sp. strain DD2A genome sequencing and assembly.</title>
        <authorList>
            <person name="Kim I."/>
        </authorList>
    </citation>
    <scope>NUCLEOTIDE SEQUENCE [LARGE SCALE GENOMIC DNA]</scope>
    <source>
        <strain evidence="3 4">DD2A</strain>
    </source>
</reference>
<keyword evidence="2" id="KW-1133">Transmembrane helix</keyword>
<gene>
    <name evidence="3" type="ORF">FMM08_20020</name>
</gene>
<proteinExistence type="predicted"/>
<evidence type="ECO:0000313" key="3">
    <source>
        <dbReference type="EMBL" id="TXR52480.1"/>
    </source>
</evidence>
<evidence type="ECO:0000313" key="4">
    <source>
        <dbReference type="Proteomes" id="UP000321234"/>
    </source>
</evidence>
<dbReference type="OrthoDB" id="2067810at2"/>
<keyword evidence="2" id="KW-0472">Membrane</keyword>
<name>A0A5C8Z6B7_9ACTN</name>
<organism evidence="3 4">
    <name type="scientific">Quadrisphaera setariae</name>
    <dbReference type="NCBI Taxonomy" id="2593304"/>
    <lineage>
        <taxon>Bacteria</taxon>
        <taxon>Bacillati</taxon>
        <taxon>Actinomycetota</taxon>
        <taxon>Actinomycetes</taxon>
        <taxon>Kineosporiales</taxon>
        <taxon>Kineosporiaceae</taxon>
        <taxon>Quadrisphaera</taxon>
    </lineage>
</organism>
<dbReference type="EMBL" id="VKAC01000014">
    <property type="protein sequence ID" value="TXR52480.1"/>
    <property type="molecule type" value="Genomic_DNA"/>
</dbReference>
<evidence type="ECO:0000256" key="1">
    <source>
        <dbReference type="SAM" id="MobiDB-lite"/>
    </source>
</evidence>
<evidence type="ECO:0000256" key="2">
    <source>
        <dbReference type="SAM" id="Phobius"/>
    </source>
</evidence>
<feature type="region of interest" description="Disordered" evidence="1">
    <location>
        <begin position="143"/>
        <end position="191"/>
    </location>
</feature>
<feature type="region of interest" description="Disordered" evidence="1">
    <location>
        <begin position="1"/>
        <end position="21"/>
    </location>
</feature>
<accession>A0A5C8Z6B7</accession>
<keyword evidence="2" id="KW-0812">Transmembrane</keyword>
<protein>
    <submittedName>
        <fullName evidence="3">PrgI family protein</fullName>
    </submittedName>
</protein>
<feature type="transmembrane region" description="Helical" evidence="2">
    <location>
        <begin position="96"/>
        <end position="113"/>
    </location>
</feature>
<dbReference type="Proteomes" id="UP000321234">
    <property type="component" value="Unassembled WGS sequence"/>
</dbReference>
<comment type="caution">
    <text evidence="3">The sequence shown here is derived from an EMBL/GenBank/DDBJ whole genome shotgun (WGS) entry which is preliminary data.</text>
</comment>
<keyword evidence="4" id="KW-1185">Reference proteome</keyword>
<dbReference type="Pfam" id="PF12666">
    <property type="entry name" value="PrgI"/>
    <property type="match status" value="1"/>
</dbReference>
<dbReference type="AlphaFoldDB" id="A0A5C8Z6B7"/>
<dbReference type="InterPro" id="IPR024414">
    <property type="entry name" value="Uncharacterised_PrgI"/>
</dbReference>